<keyword evidence="6" id="KW-0333">Golgi apparatus</keyword>
<dbReference type="GO" id="GO:0005801">
    <property type="term" value="C:cis-Golgi network"/>
    <property type="evidence" value="ECO:0007669"/>
    <property type="project" value="InterPro"/>
</dbReference>
<comment type="caution">
    <text evidence="11">The sequence shown here is derived from an EMBL/GenBank/DDBJ whole genome shotgun (WGS) entry which is preliminary data.</text>
</comment>
<dbReference type="GO" id="GO:0017119">
    <property type="term" value="C:Golgi transport complex"/>
    <property type="evidence" value="ECO:0007669"/>
    <property type="project" value="TreeGrafter"/>
</dbReference>
<evidence type="ECO:0000256" key="3">
    <source>
        <dbReference type="ARBA" id="ARBA00020976"/>
    </source>
</evidence>
<keyword evidence="7" id="KW-0472">Membrane</keyword>
<evidence type="ECO:0000256" key="1">
    <source>
        <dbReference type="ARBA" id="ARBA00004395"/>
    </source>
</evidence>
<name>A0A6A5HPB8_CAERE</name>
<dbReference type="GO" id="GO:0006886">
    <property type="term" value="P:intracellular protein transport"/>
    <property type="evidence" value="ECO:0007669"/>
    <property type="project" value="InterPro"/>
</dbReference>
<dbReference type="AlphaFoldDB" id="A0A6A5HPB8"/>
<organism evidence="11 12">
    <name type="scientific">Caenorhabditis remanei</name>
    <name type="common">Caenorhabditis vulgaris</name>
    <dbReference type="NCBI Taxonomy" id="31234"/>
    <lineage>
        <taxon>Eukaryota</taxon>
        <taxon>Metazoa</taxon>
        <taxon>Ecdysozoa</taxon>
        <taxon>Nematoda</taxon>
        <taxon>Chromadorea</taxon>
        <taxon>Rhabditida</taxon>
        <taxon>Rhabditina</taxon>
        <taxon>Rhabditomorpha</taxon>
        <taxon>Rhabditoidea</taxon>
        <taxon>Rhabditidae</taxon>
        <taxon>Peloderinae</taxon>
        <taxon>Caenorhabditis</taxon>
    </lineage>
</organism>
<dbReference type="GeneID" id="78773194"/>
<dbReference type="GO" id="GO:0000139">
    <property type="term" value="C:Golgi membrane"/>
    <property type="evidence" value="ECO:0007669"/>
    <property type="project" value="UniProtKB-SubCell"/>
</dbReference>
<dbReference type="PANTHER" id="PTHR13302:SF8">
    <property type="entry name" value="CONSERVED OLIGOMERIC GOLGI COMPLEX SUBUNIT 3"/>
    <property type="match status" value="1"/>
</dbReference>
<evidence type="ECO:0000259" key="9">
    <source>
        <dbReference type="Pfam" id="PF04136"/>
    </source>
</evidence>
<evidence type="ECO:0000313" key="11">
    <source>
        <dbReference type="EMBL" id="KAF1769071.1"/>
    </source>
</evidence>
<evidence type="ECO:0000256" key="5">
    <source>
        <dbReference type="ARBA" id="ARBA00022927"/>
    </source>
</evidence>
<protein>
    <recommendedName>
        <fullName evidence="3">Conserved oligomeric Golgi complex subunit 3</fullName>
    </recommendedName>
    <alternativeName>
        <fullName evidence="8">Component of oligomeric Golgi complex 3</fullName>
    </alternativeName>
</protein>
<accession>A0A6A5HPB8</accession>
<evidence type="ECO:0000256" key="7">
    <source>
        <dbReference type="ARBA" id="ARBA00023136"/>
    </source>
</evidence>
<dbReference type="InterPro" id="IPR048320">
    <property type="entry name" value="COG3_N"/>
</dbReference>
<dbReference type="InterPro" id="IPR007265">
    <property type="entry name" value="COG_su3"/>
</dbReference>
<evidence type="ECO:0000313" key="12">
    <source>
        <dbReference type="Proteomes" id="UP000483820"/>
    </source>
</evidence>
<gene>
    <name evidence="11" type="ORF">GCK72_000884</name>
</gene>
<feature type="domain" description="Conserved oligomeric Golgi complex subunit 3 N-terminal" evidence="9">
    <location>
        <begin position="68"/>
        <end position="204"/>
    </location>
</feature>
<keyword evidence="5" id="KW-0653">Protein transport</keyword>
<sequence>MDLDHMKTVEILAAKAATWGLPEATNEAEAHSDDEEDFDLISTSLENIKKREKELAELLFPPEITAIRANMKRYRVLQKQIDISRETMKELRDSYESVSSRTCSLHDACDRALAEQTSLSTGSQLIKTNLYYFKQADAIMKKLSVAKLMVTGHSFAAILVSIDECLTYLRAHPEYKESEAYIAKFEQCLSRAMTWVRVAVLADLDACFNDVKDRQAQLEADYEKIGRGGQDEDTFALLYGVFASKAAVVKASINVVEQRFAALPEFEEMLAECQYAYFAKRHQLLGPILESTLSSLSSTHAESTCRLTRDACTFMLRTCDDEYRLYRQFFVTHNNNDDRKMSTDGRISPAMSTITSVFTSQQTQQQVHPFETFAEQMCRTLYDMLRPRIVHNPHLETLAELCTMIKVEMIENRCSLQMVASILGDDANQDPNVSGLNPRAGFVAVMSELVGDIAERIVHRAGLYAQNDIGAYRPASGDIAYPQMLQMIRKIESEQKEQKEKEEGVESTTTTTIDQHCLWYPTVRRTVMCLSKIFPCLDVSFSAKPLFGHGNG</sequence>
<dbReference type="KEGG" id="crq:GCK72_000884"/>
<evidence type="ECO:0000256" key="4">
    <source>
        <dbReference type="ARBA" id="ARBA00022448"/>
    </source>
</evidence>
<dbReference type="CTD" id="78773194"/>
<evidence type="ECO:0000256" key="2">
    <source>
        <dbReference type="ARBA" id="ARBA00009936"/>
    </source>
</evidence>
<comment type="similarity">
    <text evidence="2">Belongs to the COG3 family.</text>
</comment>
<keyword evidence="4" id="KW-0813">Transport</keyword>
<dbReference type="GO" id="GO:0006891">
    <property type="term" value="P:intra-Golgi vesicle-mediated transport"/>
    <property type="evidence" value="ECO:0007669"/>
    <property type="project" value="TreeGrafter"/>
</dbReference>
<evidence type="ECO:0000256" key="6">
    <source>
        <dbReference type="ARBA" id="ARBA00023034"/>
    </source>
</evidence>
<dbReference type="InterPro" id="IPR048685">
    <property type="entry name" value="COG3_C"/>
</dbReference>
<dbReference type="PANTHER" id="PTHR13302">
    <property type="entry name" value="CONSERVED OLIGOMERIC GOLGI COMPLEX COMPONENT 3"/>
    <property type="match status" value="1"/>
</dbReference>
<dbReference type="EMBL" id="WUAV01000001">
    <property type="protein sequence ID" value="KAF1769071.1"/>
    <property type="molecule type" value="Genomic_DNA"/>
</dbReference>
<dbReference type="GO" id="GO:0007030">
    <property type="term" value="P:Golgi organization"/>
    <property type="evidence" value="ECO:0007669"/>
    <property type="project" value="TreeGrafter"/>
</dbReference>
<dbReference type="Pfam" id="PF04136">
    <property type="entry name" value="COG3_N"/>
    <property type="match status" value="1"/>
</dbReference>
<evidence type="ECO:0000256" key="8">
    <source>
        <dbReference type="ARBA" id="ARBA00031339"/>
    </source>
</evidence>
<proteinExistence type="inferred from homology"/>
<evidence type="ECO:0000259" key="10">
    <source>
        <dbReference type="Pfam" id="PF20671"/>
    </source>
</evidence>
<dbReference type="Proteomes" id="UP000483820">
    <property type="component" value="Chromosome I"/>
</dbReference>
<reference evidence="11 12" key="1">
    <citation type="submission" date="2019-12" db="EMBL/GenBank/DDBJ databases">
        <title>Chromosome-level assembly of the Caenorhabditis remanei genome.</title>
        <authorList>
            <person name="Teterina A.A."/>
            <person name="Willis J.H."/>
            <person name="Phillips P.C."/>
        </authorList>
    </citation>
    <scope>NUCLEOTIDE SEQUENCE [LARGE SCALE GENOMIC DNA]</scope>
    <source>
        <strain evidence="11 12">PX506</strain>
        <tissue evidence="11">Whole organism</tissue>
    </source>
</reference>
<feature type="domain" description="Conserved oligomeric Golgi complex subunit 3 C-terminal" evidence="10">
    <location>
        <begin position="235"/>
        <end position="539"/>
    </location>
</feature>
<dbReference type="Pfam" id="PF20671">
    <property type="entry name" value="COG3_C"/>
    <property type="match status" value="1"/>
</dbReference>
<dbReference type="RefSeq" id="XP_053591373.1">
    <property type="nucleotide sequence ID" value="XM_053722728.1"/>
</dbReference>
<comment type="subcellular location">
    <subcellularLocation>
        <location evidence="1">Golgi apparatus membrane</location>
        <topology evidence="1">Peripheral membrane protein</topology>
    </subcellularLocation>
</comment>